<dbReference type="SUPFAM" id="SSF52833">
    <property type="entry name" value="Thioredoxin-like"/>
    <property type="match status" value="1"/>
</dbReference>
<dbReference type="Proteomes" id="UP001606301">
    <property type="component" value="Unassembled WGS sequence"/>
</dbReference>
<reference evidence="2 3" key="1">
    <citation type="submission" date="2024-08" db="EMBL/GenBank/DDBJ databases">
        <authorList>
            <person name="Lu H."/>
        </authorList>
    </citation>
    <scope>NUCLEOTIDE SEQUENCE [LARGE SCALE GENOMIC DNA]</scope>
    <source>
        <strain evidence="2 3">LKC17W</strain>
    </source>
</reference>
<feature type="domain" description="Glutaredoxin" evidence="1">
    <location>
        <begin position="44"/>
        <end position="99"/>
    </location>
</feature>
<dbReference type="RefSeq" id="WP_394396898.1">
    <property type="nucleotide sequence ID" value="NZ_JBIGHW010000004.1"/>
</dbReference>
<dbReference type="CDD" id="cd02976">
    <property type="entry name" value="NrdH"/>
    <property type="match status" value="1"/>
</dbReference>
<name>A0ABW7FHE4_9BURK</name>
<dbReference type="Pfam" id="PF00462">
    <property type="entry name" value="Glutaredoxin"/>
    <property type="match status" value="1"/>
</dbReference>
<evidence type="ECO:0000313" key="3">
    <source>
        <dbReference type="Proteomes" id="UP001606301"/>
    </source>
</evidence>
<evidence type="ECO:0000259" key="1">
    <source>
        <dbReference type="Pfam" id="PF00462"/>
    </source>
</evidence>
<keyword evidence="3" id="KW-1185">Reference proteome</keyword>
<comment type="caution">
    <text evidence="2">The sequence shown here is derived from an EMBL/GenBank/DDBJ whole genome shotgun (WGS) entry which is preliminary data.</text>
</comment>
<sequence length="122" mass="13661">MKLPWSLLAVIAVASLASWGWRSHVSAQDARQLAAHVQPGDIRMISSETCGWCTTARRWMTSEGIPFQECFLERDAQCRADYVARGGRGTPTLVVRGQTVIGFDRARMLQILDDKAEPSRQR</sequence>
<protein>
    <submittedName>
        <fullName evidence="2">Glutaredoxin family protein</fullName>
    </submittedName>
</protein>
<dbReference type="PROSITE" id="PS51354">
    <property type="entry name" value="GLUTAREDOXIN_2"/>
    <property type="match status" value="1"/>
</dbReference>
<accession>A0ABW7FHE4</accession>
<organism evidence="2 3">
    <name type="scientific">Pelomonas margarita</name>
    <dbReference type="NCBI Taxonomy" id="3299031"/>
    <lineage>
        <taxon>Bacteria</taxon>
        <taxon>Pseudomonadati</taxon>
        <taxon>Pseudomonadota</taxon>
        <taxon>Betaproteobacteria</taxon>
        <taxon>Burkholderiales</taxon>
        <taxon>Sphaerotilaceae</taxon>
        <taxon>Roseateles</taxon>
    </lineage>
</organism>
<dbReference type="Gene3D" id="3.40.30.10">
    <property type="entry name" value="Glutaredoxin"/>
    <property type="match status" value="1"/>
</dbReference>
<dbReference type="InterPro" id="IPR036249">
    <property type="entry name" value="Thioredoxin-like_sf"/>
</dbReference>
<dbReference type="InterPro" id="IPR002109">
    <property type="entry name" value="Glutaredoxin"/>
</dbReference>
<evidence type="ECO:0000313" key="2">
    <source>
        <dbReference type="EMBL" id="MFG6440764.1"/>
    </source>
</evidence>
<proteinExistence type="predicted"/>
<gene>
    <name evidence="2" type="ORF">ACG0Z3_08730</name>
</gene>
<dbReference type="EMBL" id="JBIGHW010000004">
    <property type="protein sequence ID" value="MFG6440764.1"/>
    <property type="molecule type" value="Genomic_DNA"/>
</dbReference>